<keyword evidence="1" id="KW-0396">Initiation factor</keyword>
<evidence type="ECO:0000256" key="1">
    <source>
        <dbReference type="RuleBase" id="RU004374"/>
    </source>
</evidence>
<feature type="region of interest" description="Disordered" evidence="2">
    <location>
        <begin position="88"/>
        <end position="155"/>
    </location>
</feature>
<dbReference type="AlphaFoldDB" id="M2R7H6"/>
<feature type="compositionally biased region" description="Low complexity" evidence="2">
    <location>
        <begin position="88"/>
        <end position="100"/>
    </location>
</feature>
<evidence type="ECO:0008006" key="5">
    <source>
        <dbReference type="Google" id="ProtNLM"/>
    </source>
</evidence>
<dbReference type="GO" id="GO:0003743">
    <property type="term" value="F:translation initiation factor activity"/>
    <property type="evidence" value="ECO:0007669"/>
    <property type="project" value="UniProtKB-KW"/>
</dbReference>
<feature type="compositionally biased region" description="Low complexity" evidence="2">
    <location>
        <begin position="9"/>
        <end position="20"/>
    </location>
</feature>
<dbReference type="Proteomes" id="UP000016930">
    <property type="component" value="Unassembled WGS sequence"/>
</dbReference>
<dbReference type="PANTHER" id="PTHR11960:SF73">
    <property type="entry name" value="TRANSLATION INITIATION FACTOR 4E, PUTATIVE-RELATED"/>
    <property type="match status" value="1"/>
</dbReference>
<keyword evidence="1" id="KW-0694">RNA-binding</keyword>
<keyword evidence="4" id="KW-1185">Reference proteome</keyword>
<dbReference type="GO" id="GO:0000340">
    <property type="term" value="F:RNA 7-methylguanosine cap binding"/>
    <property type="evidence" value="ECO:0007669"/>
    <property type="project" value="TreeGrafter"/>
</dbReference>
<dbReference type="OrthoDB" id="10265969at2759"/>
<gene>
    <name evidence="3" type="ORF">CERSUDRAFT_140205</name>
</gene>
<dbReference type="InterPro" id="IPR001040">
    <property type="entry name" value="TIF_eIF_4E"/>
</dbReference>
<sequence length="466" mass="49412">MATPPAPAPAAAATATTTAASVVPTTDASKPERPASGGTRMPSLNQLAARINLNASVPASAANRPRLAAALLRTSSQSSLSTHSVVSSVSAASTGDSVAVNVPDTRSVSPASLSTSPPHSQSTTPVGDSGEELTTERLDQLNRETERRKDKMPIGYKNIPSLDAITARLAKARTLSIDGSAKPPEAETIEDPKTPGLRIKAPEHPLEHTWTLYHDSKNKVPFTPATAGSTDQPGSAHFAPPESQEYEAGLTVIGEFDTVESFCRYFNWLKPPSKLERNSNYHLFKSGIKPMWEDPANAQGGKWVLTMKSNPTLLDRCWSWLAMALVGEDLDDGDEICGAVVSLRSKVDRIQLWTRSKDDVEKINSIGRKMVKLLDVSEADGIGLEFQYNNDDRPTPNKFLSIQALPQTSYRSSFHAKPGFSVTSPVSATGEGPGAPPAAVPAPGGAFAGFGVGGAGVLGGGWRKRP</sequence>
<evidence type="ECO:0000313" key="4">
    <source>
        <dbReference type="Proteomes" id="UP000016930"/>
    </source>
</evidence>
<feature type="region of interest" description="Disordered" evidence="2">
    <location>
        <begin position="1"/>
        <end position="43"/>
    </location>
</feature>
<feature type="compositionally biased region" description="Basic and acidic residues" evidence="2">
    <location>
        <begin position="134"/>
        <end position="152"/>
    </location>
</feature>
<organism evidence="3 4">
    <name type="scientific">Ceriporiopsis subvermispora (strain B)</name>
    <name type="common">White-rot fungus</name>
    <name type="synonym">Gelatoporia subvermispora</name>
    <dbReference type="NCBI Taxonomy" id="914234"/>
    <lineage>
        <taxon>Eukaryota</taxon>
        <taxon>Fungi</taxon>
        <taxon>Dikarya</taxon>
        <taxon>Basidiomycota</taxon>
        <taxon>Agaricomycotina</taxon>
        <taxon>Agaricomycetes</taxon>
        <taxon>Polyporales</taxon>
        <taxon>Gelatoporiaceae</taxon>
        <taxon>Gelatoporia</taxon>
    </lineage>
</organism>
<evidence type="ECO:0000313" key="3">
    <source>
        <dbReference type="EMBL" id="EMD34641.1"/>
    </source>
</evidence>
<dbReference type="Pfam" id="PF01652">
    <property type="entry name" value="IF4E"/>
    <property type="match status" value="1"/>
</dbReference>
<dbReference type="PANTHER" id="PTHR11960">
    <property type="entry name" value="EUKARYOTIC TRANSLATION INITIATION FACTOR 4E RELATED"/>
    <property type="match status" value="1"/>
</dbReference>
<name>M2R7H6_CERS8</name>
<keyword evidence="1" id="KW-0648">Protein biosynthesis</keyword>
<dbReference type="InterPro" id="IPR023398">
    <property type="entry name" value="TIF_eIF4e-like"/>
</dbReference>
<reference evidence="3 4" key="1">
    <citation type="journal article" date="2012" name="Proc. Natl. Acad. Sci. U.S.A.">
        <title>Comparative genomics of Ceriporiopsis subvermispora and Phanerochaete chrysosporium provide insight into selective ligninolysis.</title>
        <authorList>
            <person name="Fernandez-Fueyo E."/>
            <person name="Ruiz-Duenas F.J."/>
            <person name="Ferreira P."/>
            <person name="Floudas D."/>
            <person name="Hibbett D.S."/>
            <person name="Canessa P."/>
            <person name="Larrondo L.F."/>
            <person name="James T.Y."/>
            <person name="Seelenfreund D."/>
            <person name="Lobos S."/>
            <person name="Polanco R."/>
            <person name="Tello M."/>
            <person name="Honda Y."/>
            <person name="Watanabe T."/>
            <person name="Watanabe T."/>
            <person name="Ryu J.S."/>
            <person name="Kubicek C.P."/>
            <person name="Schmoll M."/>
            <person name="Gaskell J."/>
            <person name="Hammel K.E."/>
            <person name="St John F.J."/>
            <person name="Vanden Wymelenberg A."/>
            <person name="Sabat G."/>
            <person name="Splinter BonDurant S."/>
            <person name="Syed K."/>
            <person name="Yadav J.S."/>
            <person name="Doddapaneni H."/>
            <person name="Subramanian V."/>
            <person name="Lavin J.L."/>
            <person name="Oguiza J.A."/>
            <person name="Perez G."/>
            <person name="Pisabarro A.G."/>
            <person name="Ramirez L."/>
            <person name="Santoyo F."/>
            <person name="Master E."/>
            <person name="Coutinho P.M."/>
            <person name="Henrissat B."/>
            <person name="Lombard V."/>
            <person name="Magnuson J.K."/>
            <person name="Kuees U."/>
            <person name="Hori C."/>
            <person name="Igarashi K."/>
            <person name="Samejima M."/>
            <person name="Held B.W."/>
            <person name="Barry K.W."/>
            <person name="LaButti K.M."/>
            <person name="Lapidus A."/>
            <person name="Lindquist E.A."/>
            <person name="Lucas S.M."/>
            <person name="Riley R."/>
            <person name="Salamov A.A."/>
            <person name="Hoffmeister D."/>
            <person name="Schwenk D."/>
            <person name="Hadar Y."/>
            <person name="Yarden O."/>
            <person name="de Vries R.P."/>
            <person name="Wiebenga A."/>
            <person name="Stenlid J."/>
            <person name="Eastwood D."/>
            <person name="Grigoriev I.V."/>
            <person name="Berka R.M."/>
            <person name="Blanchette R.A."/>
            <person name="Kersten P."/>
            <person name="Martinez A.T."/>
            <person name="Vicuna R."/>
            <person name="Cullen D."/>
        </authorList>
    </citation>
    <scope>NUCLEOTIDE SEQUENCE [LARGE SCALE GENOMIC DNA]</scope>
    <source>
        <strain evidence="3 4">B</strain>
    </source>
</reference>
<dbReference type="EMBL" id="KB445802">
    <property type="protein sequence ID" value="EMD34641.1"/>
    <property type="molecule type" value="Genomic_DNA"/>
</dbReference>
<accession>M2R7H6</accession>
<dbReference type="SUPFAM" id="SSF55418">
    <property type="entry name" value="eIF4e-like"/>
    <property type="match status" value="1"/>
</dbReference>
<dbReference type="HOGENOM" id="CLU_042809_0_0_1"/>
<proteinExistence type="inferred from homology"/>
<dbReference type="GO" id="GO:0016281">
    <property type="term" value="C:eukaryotic translation initiation factor 4F complex"/>
    <property type="evidence" value="ECO:0007669"/>
    <property type="project" value="TreeGrafter"/>
</dbReference>
<dbReference type="Gene3D" id="3.30.760.10">
    <property type="entry name" value="RNA Cap, Translation Initiation Factor Eif4e"/>
    <property type="match status" value="1"/>
</dbReference>
<feature type="compositionally biased region" description="Low complexity" evidence="2">
    <location>
        <begin position="112"/>
        <end position="125"/>
    </location>
</feature>
<feature type="region of interest" description="Disordered" evidence="2">
    <location>
        <begin position="178"/>
        <end position="198"/>
    </location>
</feature>
<dbReference type="STRING" id="914234.M2R7H6"/>
<protein>
    <recommendedName>
        <fullName evidence="5">Translation initiation factor eIF4e</fullName>
    </recommendedName>
</protein>
<comment type="similarity">
    <text evidence="1">Belongs to the eukaryotic initiation factor 4E family.</text>
</comment>
<evidence type="ECO:0000256" key="2">
    <source>
        <dbReference type="SAM" id="MobiDB-lite"/>
    </source>
</evidence>